<organism evidence="1 2">
    <name type="scientific">Spizellomyces punctatus (strain DAOM BR117)</name>
    <dbReference type="NCBI Taxonomy" id="645134"/>
    <lineage>
        <taxon>Eukaryota</taxon>
        <taxon>Fungi</taxon>
        <taxon>Fungi incertae sedis</taxon>
        <taxon>Chytridiomycota</taxon>
        <taxon>Chytridiomycota incertae sedis</taxon>
        <taxon>Chytridiomycetes</taxon>
        <taxon>Spizellomycetales</taxon>
        <taxon>Spizellomycetaceae</taxon>
        <taxon>Spizellomyces</taxon>
    </lineage>
</organism>
<evidence type="ECO:0000313" key="1">
    <source>
        <dbReference type="EMBL" id="KNC99575.1"/>
    </source>
</evidence>
<dbReference type="OrthoDB" id="2142514at2759"/>
<dbReference type="VEuPathDB" id="FungiDB:SPPG_04964"/>
<dbReference type="EMBL" id="KQ257457">
    <property type="protein sequence ID" value="KNC99575.1"/>
    <property type="molecule type" value="Genomic_DNA"/>
</dbReference>
<dbReference type="AlphaFoldDB" id="A0A0L0HDQ0"/>
<evidence type="ECO:0000313" key="2">
    <source>
        <dbReference type="Proteomes" id="UP000053201"/>
    </source>
</evidence>
<dbReference type="InParanoid" id="A0A0L0HDQ0"/>
<dbReference type="GeneID" id="27688387"/>
<dbReference type="Proteomes" id="UP000053201">
    <property type="component" value="Unassembled WGS sequence"/>
</dbReference>
<dbReference type="eggNOG" id="ENOG502SUNY">
    <property type="taxonomic scope" value="Eukaryota"/>
</dbReference>
<sequence>MDCRDLSCFGQPPAKWKFHDFLAAVKDEYGPETYFSNDIDVWRNRYLDTINDLGTSYMNEFARADTPECKTRWKCLLQESRRAGSVKRDDLDLAARIFKTEKDAYEQSKLVQPVIRSMYESVKTQSEDYTKTLTRLRKRKATECLDAEPSPSLDTVPPPIVDTLDLDTAARLEDIKELEATLVTLGKESKEHAIVQRIKHLHTMPGKHKPAYFSTLYWGVLDTSDAESVSLLSDTSRQRIEDMCNNVIKSTEGTLSGSATSLLEALPVQEMSIRSLSQICEEFGLSGLFASLGVQDGKVDDNDAKYISRAIQEAAHFLEKYAPVSGLNERSLDAHTMIKLADVPGAWLLLYGEVMSRADQYEKHGRGHCRDKKGKFVDYLYRISGVEIGCGENSGPLEEHQEHALENIVDLAKTARAQLMKLNEMANNEDMIVPFFHVVNRTVHFYLSFEWSPGLFAMHQWMEAGLPIGDIDVTAVVDLAYAFLTFRNIMIRTAKMLNGRPRSLLGQVNLNRTRSLNLIRGVVTPKKRASNNG</sequence>
<proteinExistence type="predicted"/>
<gene>
    <name evidence="1" type="ORF">SPPG_04964</name>
</gene>
<accession>A0A0L0HDQ0</accession>
<reference evidence="1 2" key="1">
    <citation type="submission" date="2009-08" db="EMBL/GenBank/DDBJ databases">
        <title>The Genome Sequence of Spizellomyces punctatus strain DAOM BR117.</title>
        <authorList>
            <consortium name="The Broad Institute Genome Sequencing Platform"/>
            <person name="Russ C."/>
            <person name="Cuomo C."/>
            <person name="Shea T."/>
            <person name="Young S.K."/>
            <person name="Zeng Q."/>
            <person name="Koehrsen M."/>
            <person name="Haas B."/>
            <person name="Borodovsky M."/>
            <person name="Guigo R."/>
            <person name="Alvarado L."/>
            <person name="Berlin A."/>
            <person name="Bochicchio J."/>
            <person name="Borenstein D."/>
            <person name="Chapman S."/>
            <person name="Chen Z."/>
            <person name="Engels R."/>
            <person name="Freedman E."/>
            <person name="Gellesch M."/>
            <person name="Goldberg J."/>
            <person name="Griggs A."/>
            <person name="Gujja S."/>
            <person name="Heiman D."/>
            <person name="Hepburn T."/>
            <person name="Howarth C."/>
            <person name="Jen D."/>
            <person name="Larson L."/>
            <person name="Lewis B."/>
            <person name="Mehta T."/>
            <person name="Park D."/>
            <person name="Pearson M."/>
            <person name="Roberts A."/>
            <person name="Saif S."/>
            <person name="Shenoy N."/>
            <person name="Sisk P."/>
            <person name="Stolte C."/>
            <person name="Sykes S."/>
            <person name="Thomson T."/>
            <person name="Walk T."/>
            <person name="White J."/>
            <person name="Yandava C."/>
            <person name="Burger G."/>
            <person name="Gray M.W."/>
            <person name="Holland P.W.H."/>
            <person name="King N."/>
            <person name="Lang F.B.F."/>
            <person name="Roger A.J."/>
            <person name="Ruiz-Trillo I."/>
            <person name="Lander E."/>
            <person name="Nusbaum C."/>
        </authorList>
    </citation>
    <scope>NUCLEOTIDE SEQUENCE [LARGE SCALE GENOMIC DNA]</scope>
    <source>
        <strain evidence="1 2">DAOM BR117</strain>
    </source>
</reference>
<keyword evidence="2" id="KW-1185">Reference proteome</keyword>
<protein>
    <submittedName>
        <fullName evidence="1">Uncharacterized protein</fullName>
    </submittedName>
</protein>
<name>A0A0L0HDQ0_SPIPD</name>
<dbReference type="RefSeq" id="XP_016607615.1">
    <property type="nucleotide sequence ID" value="XM_016753203.1"/>
</dbReference>